<evidence type="ECO:0000313" key="9">
    <source>
        <dbReference type="Proteomes" id="UP001368500"/>
    </source>
</evidence>
<dbReference type="CDD" id="cd07331">
    <property type="entry name" value="M48C_Oma1_like"/>
    <property type="match status" value="1"/>
</dbReference>
<feature type="domain" description="Peptidase M48" evidence="7">
    <location>
        <begin position="120"/>
        <end position="283"/>
    </location>
</feature>
<name>A0ABU9BFE9_9BURK</name>
<keyword evidence="4 6" id="KW-0862">Zinc</keyword>
<comment type="cofactor">
    <cofactor evidence="6">
        <name>Zn(2+)</name>
        <dbReference type="ChEBI" id="CHEBI:29105"/>
    </cofactor>
    <text evidence="6">Binds 1 zinc ion per subunit.</text>
</comment>
<dbReference type="PANTHER" id="PTHR22726">
    <property type="entry name" value="METALLOENDOPEPTIDASE OMA1"/>
    <property type="match status" value="1"/>
</dbReference>
<evidence type="ECO:0000256" key="3">
    <source>
        <dbReference type="ARBA" id="ARBA00022801"/>
    </source>
</evidence>
<keyword evidence="3 6" id="KW-0378">Hydrolase</keyword>
<evidence type="ECO:0000256" key="5">
    <source>
        <dbReference type="ARBA" id="ARBA00023049"/>
    </source>
</evidence>
<evidence type="ECO:0000256" key="2">
    <source>
        <dbReference type="ARBA" id="ARBA00022723"/>
    </source>
</evidence>
<evidence type="ECO:0000256" key="6">
    <source>
        <dbReference type="RuleBase" id="RU003983"/>
    </source>
</evidence>
<protein>
    <submittedName>
        <fullName evidence="8">M48 family metallopeptidase</fullName>
    </submittedName>
</protein>
<evidence type="ECO:0000313" key="8">
    <source>
        <dbReference type="EMBL" id="MEK8028677.1"/>
    </source>
</evidence>
<dbReference type="EMBL" id="JBBUTF010000028">
    <property type="protein sequence ID" value="MEK8028677.1"/>
    <property type="molecule type" value="Genomic_DNA"/>
</dbReference>
<reference evidence="8 9" key="1">
    <citation type="submission" date="2024-04" db="EMBL/GenBank/DDBJ databases">
        <title>Novel species of the genus Ideonella isolated from streams.</title>
        <authorList>
            <person name="Lu H."/>
        </authorList>
    </citation>
    <scope>NUCLEOTIDE SEQUENCE [LARGE SCALE GENOMIC DNA]</scope>
    <source>
        <strain evidence="8 9">BYS139W</strain>
    </source>
</reference>
<sequence length="306" mass="33378">MSTSFRADADIPQPDLARHRDGCGCTLHARRRLGGSLLGSGLLAAGWSDAAHAQSDPECKRSVFAKAVPADELEAQAGQQYRQMLQQAQQQKALPPMEHPQVQRLRYIADRLIPFTTSCNGRAKDWKWEVNLIGSKELNAFCMPGGKIAFYWGILQQLKLDDDEVAVIMGHEVAHALLEHARERIGKTQTTRGAIEIGAALFGLGDLGRMAANLGGQLLTLRFSRDDESEADALGLLISSRAGYRPAAGVSLWQKMAAASKGAPPKWLSTHPPGQERIQALEALQPRCEPLFARADKPQKRFAVAA</sequence>
<accession>A0ABU9BFE9</accession>
<dbReference type="PANTHER" id="PTHR22726:SF1">
    <property type="entry name" value="METALLOENDOPEPTIDASE OMA1, MITOCHONDRIAL"/>
    <property type="match status" value="1"/>
</dbReference>
<comment type="caution">
    <text evidence="8">The sequence shown here is derived from an EMBL/GenBank/DDBJ whole genome shotgun (WGS) entry which is preliminary data.</text>
</comment>
<keyword evidence="9" id="KW-1185">Reference proteome</keyword>
<dbReference type="InterPro" id="IPR051156">
    <property type="entry name" value="Mito/Outer_Membr_Metalloprot"/>
</dbReference>
<dbReference type="RefSeq" id="WP_341376464.1">
    <property type="nucleotide sequence ID" value="NZ_JBBUTF010000028.1"/>
</dbReference>
<dbReference type="Gene3D" id="3.30.2010.10">
    <property type="entry name" value="Metalloproteases ('zincins'), catalytic domain"/>
    <property type="match status" value="1"/>
</dbReference>
<proteinExistence type="inferred from homology"/>
<dbReference type="InterPro" id="IPR001915">
    <property type="entry name" value="Peptidase_M48"/>
</dbReference>
<evidence type="ECO:0000256" key="1">
    <source>
        <dbReference type="ARBA" id="ARBA00022670"/>
    </source>
</evidence>
<keyword evidence="2" id="KW-0479">Metal-binding</keyword>
<gene>
    <name evidence="8" type="ORF">AACH11_22185</name>
</gene>
<comment type="similarity">
    <text evidence="6">Belongs to the peptidase M48 family.</text>
</comment>
<keyword evidence="5 6" id="KW-0482">Metalloprotease</keyword>
<dbReference type="Proteomes" id="UP001368500">
    <property type="component" value="Unassembled WGS sequence"/>
</dbReference>
<keyword evidence="1 6" id="KW-0645">Protease</keyword>
<dbReference type="Pfam" id="PF01435">
    <property type="entry name" value="Peptidase_M48"/>
    <property type="match status" value="1"/>
</dbReference>
<organism evidence="8 9">
    <name type="scientific">Pseudaquabacterium rugosum</name>
    <dbReference type="NCBI Taxonomy" id="2984194"/>
    <lineage>
        <taxon>Bacteria</taxon>
        <taxon>Pseudomonadati</taxon>
        <taxon>Pseudomonadota</taxon>
        <taxon>Betaproteobacteria</taxon>
        <taxon>Burkholderiales</taxon>
        <taxon>Sphaerotilaceae</taxon>
        <taxon>Pseudaquabacterium</taxon>
    </lineage>
</organism>
<evidence type="ECO:0000259" key="7">
    <source>
        <dbReference type="Pfam" id="PF01435"/>
    </source>
</evidence>
<evidence type="ECO:0000256" key="4">
    <source>
        <dbReference type="ARBA" id="ARBA00022833"/>
    </source>
</evidence>